<reference evidence="1" key="1">
    <citation type="journal article" date="2014" name="Front. Microbiol.">
        <title>High frequency of phylogenetically diverse reductive dehalogenase-homologous genes in deep subseafloor sedimentary metagenomes.</title>
        <authorList>
            <person name="Kawai M."/>
            <person name="Futagami T."/>
            <person name="Toyoda A."/>
            <person name="Takaki Y."/>
            <person name="Nishi S."/>
            <person name="Hori S."/>
            <person name="Arai W."/>
            <person name="Tsubouchi T."/>
            <person name="Morono Y."/>
            <person name="Uchiyama I."/>
            <person name="Ito T."/>
            <person name="Fujiyama A."/>
            <person name="Inagaki F."/>
            <person name="Takami H."/>
        </authorList>
    </citation>
    <scope>NUCLEOTIDE SEQUENCE</scope>
    <source>
        <strain evidence="1">Expedition CK06-06</strain>
    </source>
</reference>
<proteinExistence type="predicted"/>
<name>X1HRZ3_9ZZZZ</name>
<dbReference type="AlphaFoldDB" id="X1HRZ3"/>
<accession>X1HRZ3</accession>
<dbReference type="EMBL" id="BARU01035193">
    <property type="protein sequence ID" value="GAH72242.1"/>
    <property type="molecule type" value="Genomic_DNA"/>
</dbReference>
<organism evidence="1">
    <name type="scientific">marine sediment metagenome</name>
    <dbReference type="NCBI Taxonomy" id="412755"/>
    <lineage>
        <taxon>unclassified sequences</taxon>
        <taxon>metagenomes</taxon>
        <taxon>ecological metagenomes</taxon>
    </lineage>
</organism>
<gene>
    <name evidence="1" type="ORF">S03H2_55125</name>
</gene>
<feature type="non-terminal residue" evidence="1">
    <location>
        <position position="86"/>
    </location>
</feature>
<comment type="caution">
    <text evidence="1">The sequence shown here is derived from an EMBL/GenBank/DDBJ whole genome shotgun (WGS) entry which is preliminary data.</text>
</comment>
<evidence type="ECO:0000313" key="1">
    <source>
        <dbReference type="EMBL" id="GAH72242.1"/>
    </source>
</evidence>
<protein>
    <submittedName>
        <fullName evidence="1">Uncharacterized protein</fullName>
    </submittedName>
</protein>
<sequence length="86" mass="9625">MTYISLLINECDIQEFTVAPAPDGYGQPIKTWQIKVVGGVSYDDIPCRHVSGKGREVKVGQETHIIYDELYVGDIDVTVQDRVIID</sequence>